<sequence length="312" mass="34053">MGVIEEVFSIDLPVGEQFRIQRCRYTPKEGETSKRISIVSGIHGDELEGQYVCFLLGEWLRANPDKIKATIDIYPAINSLGLDSITRSVPFYDVDLNRIFPGSKNDFLPAQIADGVISAMSGSEIAIDIHSSNVFLREIPQVRIAKSQEKTLVPLANKLNIDFVWVHDAVTVLESTFAHAMNTLGTKTLVVEMGVGMRLGKAYGHQLLDGILNLMAEEGFLAIEPLNVRFPIQSHVGEVAYLNASQPGLFVPSIEHCQMIEKGSVVGTIVDPLSGATLDEVIAPIGGILFTLRAYPIVYEGSLVGRIFGENG</sequence>
<dbReference type="OrthoDB" id="9782876at2"/>
<protein>
    <submittedName>
        <fullName evidence="6">Succinylglutamate desuccinylase/aspartoacylase</fullName>
    </submittedName>
</protein>
<keyword evidence="3" id="KW-0378">Hydrolase</keyword>
<evidence type="ECO:0000256" key="3">
    <source>
        <dbReference type="ARBA" id="ARBA00022801"/>
    </source>
</evidence>
<evidence type="ECO:0000256" key="1">
    <source>
        <dbReference type="ARBA" id="ARBA00001947"/>
    </source>
</evidence>
<dbReference type="GO" id="GO:0046872">
    <property type="term" value="F:metal ion binding"/>
    <property type="evidence" value="ECO:0007669"/>
    <property type="project" value="UniProtKB-KW"/>
</dbReference>
<comment type="cofactor">
    <cofactor evidence="1">
        <name>Zn(2+)</name>
        <dbReference type="ChEBI" id="CHEBI:29105"/>
    </cofactor>
</comment>
<evidence type="ECO:0000259" key="5">
    <source>
        <dbReference type="Pfam" id="PF24827"/>
    </source>
</evidence>
<name>E4U111_SULKY</name>
<dbReference type="SUPFAM" id="SSF53187">
    <property type="entry name" value="Zn-dependent exopeptidases"/>
    <property type="match status" value="1"/>
</dbReference>
<reference evidence="6 7" key="1">
    <citation type="journal article" date="2012" name="Stand. Genomic Sci.">
        <title>Complete genome sequence of the sulfur compounds oxidizing chemolithoautotroph Sulfuricurvum kujiense type strain (YK-1(T)).</title>
        <authorList>
            <person name="Han C."/>
            <person name="Kotsyurbenko O."/>
            <person name="Chertkov O."/>
            <person name="Held B."/>
            <person name="Lapidus A."/>
            <person name="Nolan M."/>
            <person name="Lucas S."/>
            <person name="Hammon N."/>
            <person name="Deshpande S."/>
            <person name="Cheng J.F."/>
            <person name="Tapia R."/>
            <person name="Goodwin L.A."/>
            <person name="Pitluck S."/>
            <person name="Liolios K."/>
            <person name="Pagani I."/>
            <person name="Ivanova N."/>
            <person name="Mavromatis K."/>
            <person name="Mikhailova N."/>
            <person name="Pati A."/>
            <person name="Chen A."/>
            <person name="Palaniappan K."/>
            <person name="Land M."/>
            <person name="Hauser L."/>
            <person name="Chang Y.J."/>
            <person name="Jeffries C.D."/>
            <person name="Brambilla E.M."/>
            <person name="Rohde M."/>
            <person name="Spring S."/>
            <person name="Sikorski J."/>
            <person name="Goker M."/>
            <person name="Woyke T."/>
            <person name="Bristow J."/>
            <person name="Eisen J.A."/>
            <person name="Markowitz V."/>
            <person name="Hugenholtz P."/>
            <person name="Kyrpides N.C."/>
            <person name="Klenk H.P."/>
            <person name="Detter J.C."/>
        </authorList>
    </citation>
    <scope>NUCLEOTIDE SEQUENCE [LARGE SCALE GENOMIC DNA]</scope>
    <source>
        <strain evidence="7">ATCC BAA-921 / DSM 16994 / JCM 11577 / YK-1</strain>
    </source>
</reference>
<keyword evidence="4" id="KW-0862">Zinc</keyword>
<dbReference type="STRING" id="709032.Sulku_1752"/>
<dbReference type="GO" id="GO:0016788">
    <property type="term" value="F:hydrolase activity, acting on ester bonds"/>
    <property type="evidence" value="ECO:0007669"/>
    <property type="project" value="InterPro"/>
</dbReference>
<dbReference type="Pfam" id="PF24827">
    <property type="entry name" value="AstE_AspA_cat"/>
    <property type="match status" value="1"/>
</dbReference>
<evidence type="ECO:0000256" key="4">
    <source>
        <dbReference type="ARBA" id="ARBA00022833"/>
    </source>
</evidence>
<dbReference type="AlphaFoldDB" id="E4U111"/>
<evidence type="ECO:0000256" key="2">
    <source>
        <dbReference type="ARBA" id="ARBA00022723"/>
    </source>
</evidence>
<evidence type="ECO:0000313" key="6">
    <source>
        <dbReference type="EMBL" id="ADR34413.1"/>
    </source>
</evidence>
<keyword evidence="7" id="KW-1185">Reference proteome</keyword>
<dbReference type="HOGENOM" id="CLU_035605_3_1_7"/>
<dbReference type="EMBL" id="CP002355">
    <property type="protein sequence ID" value="ADR34413.1"/>
    <property type="molecule type" value="Genomic_DNA"/>
</dbReference>
<dbReference type="Proteomes" id="UP000008721">
    <property type="component" value="Chromosome"/>
</dbReference>
<organism evidence="6 7">
    <name type="scientific">Sulfuricurvum kujiense (strain ATCC BAA-921 / DSM 16994 / JCM 11577 / YK-1)</name>
    <dbReference type="NCBI Taxonomy" id="709032"/>
    <lineage>
        <taxon>Bacteria</taxon>
        <taxon>Pseudomonadati</taxon>
        <taxon>Campylobacterota</taxon>
        <taxon>Epsilonproteobacteria</taxon>
        <taxon>Campylobacterales</taxon>
        <taxon>Sulfurimonadaceae</taxon>
        <taxon>Sulfuricurvum</taxon>
    </lineage>
</organism>
<feature type="domain" description="Succinylglutamate desuccinylase/Aspartoacylase catalytic" evidence="5">
    <location>
        <begin position="34"/>
        <end position="216"/>
    </location>
</feature>
<dbReference type="eggNOG" id="COG3608">
    <property type="taxonomic scope" value="Bacteria"/>
</dbReference>
<evidence type="ECO:0000313" key="7">
    <source>
        <dbReference type="Proteomes" id="UP000008721"/>
    </source>
</evidence>
<dbReference type="PANTHER" id="PTHR37326">
    <property type="entry name" value="BLL3975 PROTEIN"/>
    <property type="match status" value="1"/>
</dbReference>
<keyword evidence="2" id="KW-0479">Metal-binding</keyword>
<dbReference type="KEGG" id="sku:Sulku_1752"/>
<dbReference type="InterPro" id="IPR053138">
    <property type="entry name" value="N-alpha-Ac-DABA_deacetylase"/>
</dbReference>
<dbReference type="RefSeq" id="WP_013460610.1">
    <property type="nucleotide sequence ID" value="NC_014762.1"/>
</dbReference>
<proteinExistence type="predicted"/>
<dbReference type="PANTHER" id="PTHR37326:SF1">
    <property type="entry name" value="BLL3975 PROTEIN"/>
    <property type="match status" value="1"/>
</dbReference>
<dbReference type="CDD" id="cd06253">
    <property type="entry name" value="M14_ASTE_ASPA-like"/>
    <property type="match status" value="1"/>
</dbReference>
<accession>E4U111</accession>
<dbReference type="InterPro" id="IPR055438">
    <property type="entry name" value="AstE_AspA_cat"/>
</dbReference>
<dbReference type="Gene3D" id="3.40.630.10">
    <property type="entry name" value="Zn peptidases"/>
    <property type="match status" value="1"/>
</dbReference>
<gene>
    <name evidence="6" type="ordered locus">Sulku_1752</name>
</gene>